<keyword evidence="3" id="KW-1185">Reference proteome</keyword>
<feature type="compositionally biased region" description="Basic residues" evidence="1">
    <location>
        <begin position="12"/>
        <end position="21"/>
    </location>
</feature>
<evidence type="ECO:0000256" key="1">
    <source>
        <dbReference type="SAM" id="MobiDB-lite"/>
    </source>
</evidence>
<sequence length="130" mass="15019">MRSIPAVPALHFSRHRPQKKASKQDDSLGWPINEADIAPGSPLIPHWLRPLHGKEPVLHMPNPKDYRGELTKTSPRSHKRYVSASLQKRRVQLKEWQQRCGLKTPISQRTYELRCLARSCRGLAVQTEER</sequence>
<feature type="region of interest" description="Disordered" evidence="1">
    <location>
        <begin position="1"/>
        <end position="32"/>
    </location>
</feature>
<name>A0AAN6XM61_9PEZI</name>
<accession>A0AAN6XM61</accession>
<dbReference type="AlphaFoldDB" id="A0AAN6XM61"/>
<protein>
    <submittedName>
        <fullName evidence="2">Uncharacterized protein</fullName>
    </submittedName>
</protein>
<proteinExistence type="predicted"/>
<gene>
    <name evidence="2" type="ORF">QBC40DRAFT_275476</name>
</gene>
<feature type="compositionally biased region" description="Basic and acidic residues" evidence="1">
    <location>
        <begin position="55"/>
        <end position="70"/>
    </location>
</feature>
<reference evidence="2" key="2">
    <citation type="submission" date="2023-05" db="EMBL/GenBank/DDBJ databases">
        <authorList>
            <consortium name="Lawrence Berkeley National Laboratory"/>
            <person name="Steindorff A."/>
            <person name="Hensen N."/>
            <person name="Bonometti L."/>
            <person name="Westerberg I."/>
            <person name="Brannstrom I.O."/>
            <person name="Guillou S."/>
            <person name="Cros-Aarteil S."/>
            <person name="Calhoun S."/>
            <person name="Haridas S."/>
            <person name="Kuo A."/>
            <person name="Mondo S."/>
            <person name="Pangilinan J."/>
            <person name="Riley R."/>
            <person name="Labutti K."/>
            <person name="Andreopoulos B."/>
            <person name="Lipzen A."/>
            <person name="Chen C."/>
            <person name="Yanf M."/>
            <person name="Daum C."/>
            <person name="Ng V."/>
            <person name="Clum A."/>
            <person name="Ohm R."/>
            <person name="Martin F."/>
            <person name="Silar P."/>
            <person name="Natvig D."/>
            <person name="Lalanne C."/>
            <person name="Gautier V."/>
            <person name="Ament-Velasquez S.L."/>
            <person name="Kruys A."/>
            <person name="Hutchinson M.I."/>
            <person name="Powell A.J."/>
            <person name="Barry K."/>
            <person name="Miller A.N."/>
            <person name="Grigoriev I.V."/>
            <person name="Debuchy R."/>
            <person name="Gladieux P."/>
            <person name="Thoren M.H."/>
            <person name="Johannesson H."/>
        </authorList>
    </citation>
    <scope>NUCLEOTIDE SEQUENCE</scope>
    <source>
        <strain evidence="2">CBS 315.58</strain>
    </source>
</reference>
<feature type="region of interest" description="Disordered" evidence="1">
    <location>
        <begin position="55"/>
        <end position="83"/>
    </location>
</feature>
<evidence type="ECO:0000313" key="3">
    <source>
        <dbReference type="Proteomes" id="UP001303160"/>
    </source>
</evidence>
<dbReference type="Proteomes" id="UP001303160">
    <property type="component" value="Unassembled WGS sequence"/>
</dbReference>
<comment type="caution">
    <text evidence="2">The sequence shown here is derived from an EMBL/GenBank/DDBJ whole genome shotgun (WGS) entry which is preliminary data.</text>
</comment>
<reference evidence="2" key="1">
    <citation type="journal article" date="2023" name="Mol. Phylogenet. Evol.">
        <title>Genome-scale phylogeny and comparative genomics of the fungal order Sordariales.</title>
        <authorList>
            <person name="Hensen N."/>
            <person name="Bonometti L."/>
            <person name="Westerberg I."/>
            <person name="Brannstrom I.O."/>
            <person name="Guillou S."/>
            <person name="Cros-Aarteil S."/>
            <person name="Calhoun S."/>
            <person name="Haridas S."/>
            <person name="Kuo A."/>
            <person name="Mondo S."/>
            <person name="Pangilinan J."/>
            <person name="Riley R."/>
            <person name="LaButti K."/>
            <person name="Andreopoulos B."/>
            <person name="Lipzen A."/>
            <person name="Chen C."/>
            <person name="Yan M."/>
            <person name="Daum C."/>
            <person name="Ng V."/>
            <person name="Clum A."/>
            <person name="Steindorff A."/>
            <person name="Ohm R.A."/>
            <person name="Martin F."/>
            <person name="Silar P."/>
            <person name="Natvig D.O."/>
            <person name="Lalanne C."/>
            <person name="Gautier V."/>
            <person name="Ament-Velasquez S.L."/>
            <person name="Kruys A."/>
            <person name="Hutchinson M.I."/>
            <person name="Powell A.J."/>
            <person name="Barry K."/>
            <person name="Miller A.N."/>
            <person name="Grigoriev I.V."/>
            <person name="Debuchy R."/>
            <person name="Gladieux P."/>
            <person name="Hiltunen Thoren M."/>
            <person name="Johannesson H."/>
        </authorList>
    </citation>
    <scope>NUCLEOTIDE SEQUENCE</scope>
    <source>
        <strain evidence="2">CBS 315.58</strain>
    </source>
</reference>
<evidence type="ECO:0000313" key="2">
    <source>
        <dbReference type="EMBL" id="KAK4202871.1"/>
    </source>
</evidence>
<dbReference type="EMBL" id="MU863893">
    <property type="protein sequence ID" value="KAK4202871.1"/>
    <property type="molecule type" value="Genomic_DNA"/>
</dbReference>
<organism evidence="2 3">
    <name type="scientific">Triangularia verruculosa</name>
    <dbReference type="NCBI Taxonomy" id="2587418"/>
    <lineage>
        <taxon>Eukaryota</taxon>
        <taxon>Fungi</taxon>
        <taxon>Dikarya</taxon>
        <taxon>Ascomycota</taxon>
        <taxon>Pezizomycotina</taxon>
        <taxon>Sordariomycetes</taxon>
        <taxon>Sordariomycetidae</taxon>
        <taxon>Sordariales</taxon>
        <taxon>Podosporaceae</taxon>
        <taxon>Triangularia</taxon>
    </lineage>
</organism>